<dbReference type="GO" id="GO:0005737">
    <property type="term" value="C:cytoplasm"/>
    <property type="evidence" value="ECO:0007669"/>
    <property type="project" value="UniProtKB-SubCell"/>
</dbReference>
<dbReference type="InterPro" id="IPR008824">
    <property type="entry name" value="RuvB-like_N"/>
</dbReference>
<dbReference type="Gene3D" id="1.10.10.10">
    <property type="entry name" value="Winged helix-like DNA-binding domain superfamily/Winged helix DNA-binding domain"/>
    <property type="match status" value="1"/>
</dbReference>
<comment type="domain">
    <text evidence="9">Has 3 domains, the large (RuvB-L) and small ATPase (RuvB-S) domains and the C-terminal head (RuvB-H) domain. The head domain binds DNA, while the ATPase domains jointly bind ATP, ADP or are empty depending on the state of the subunit in the translocation cycle. During a single DNA translocation step the structure of each domain remains the same, but their relative positions change.</text>
</comment>
<dbReference type="EC" id="3.6.4.-" evidence="9"/>
<dbReference type="InterPro" id="IPR004605">
    <property type="entry name" value="DNA_helicase_Holl-junc_RuvB"/>
</dbReference>
<dbReference type="NCBIfam" id="TIGR00635">
    <property type="entry name" value="ruvB"/>
    <property type="match status" value="1"/>
</dbReference>
<comment type="subcellular location">
    <subcellularLocation>
        <location evidence="9">Cytoplasm</location>
    </subcellularLocation>
</comment>
<dbReference type="InterPro" id="IPR027417">
    <property type="entry name" value="P-loop_NTPase"/>
</dbReference>
<dbReference type="InterPro" id="IPR036388">
    <property type="entry name" value="WH-like_DNA-bd_sf"/>
</dbReference>
<dbReference type="EMBL" id="NOZQ01000214">
    <property type="protein sequence ID" value="OYD13808.1"/>
    <property type="molecule type" value="Genomic_DNA"/>
</dbReference>
<evidence type="ECO:0000256" key="2">
    <source>
        <dbReference type="ARBA" id="ARBA00022741"/>
    </source>
</evidence>
<comment type="catalytic activity">
    <reaction evidence="9">
        <text>ATP + H2O = ADP + phosphate + H(+)</text>
        <dbReference type="Rhea" id="RHEA:13065"/>
        <dbReference type="ChEBI" id="CHEBI:15377"/>
        <dbReference type="ChEBI" id="CHEBI:15378"/>
        <dbReference type="ChEBI" id="CHEBI:30616"/>
        <dbReference type="ChEBI" id="CHEBI:43474"/>
        <dbReference type="ChEBI" id="CHEBI:456216"/>
    </reaction>
</comment>
<comment type="subunit">
    <text evidence="9">Homohexamer. Forms an RuvA(8)-RuvB(12)-Holliday junction (HJ) complex. HJ DNA is sandwiched between 2 RuvA tetramers; dsDNA enters through RuvA and exits via RuvB. An RuvB hexamer assembles on each DNA strand where it exits the tetramer. Each RuvB hexamer is contacted by two RuvA subunits (via domain III) on 2 adjacent RuvB subunits; this complex drives branch migration. In the full resolvosome a probable DNA-RuvA(4)-RuvB(12)-RuvC(2) complex forms which resolves the HJ.</text>
</comment>
<sequence length="342" mass="38241">MKKENITTPFPIENEREVERALRPKTLGDFVGQNKLKENLKVFIEATRRRGEPLDHILFYGPPGLGKTTLAYIVGRELGTDIIATSGPALERPADLAGVLTRLKNHDILFVDEIHRLGKVIEEYLYPAMEDFSLDILLDSGPNARCIKLKLSPFTLVGATTRSGLLSSPLRSRFDLTFRLDFYAPEELSSIVKRSASLLGVEITEDASLEIARRARGTPRIANRLLKRVRDYAEVKGEGKITNDITQYALSMLDVDDCGLDEMDKKILMTIIKKYDGGPVGLSTLAASIGEEEDTISEVFEPYLLQEGFIKRTPRGREATSLAYRHFGIVKRGQSTMELQNP</sequence>
<evidence type="ECO:0000256" key="6">
    <source>
        <dbReference type="ARBA" id="ARBA00023125"/>
    </source>
</evidence>
<evidence type="ECO:0000256" key="3">
    <source>
        <dbReference type="ARBA" id="ARBA00022763"/>
    </source>
</evidence>
<dbReference type="Gene3D" id="3.40.50.300">
    <property type="entry name" value="P-loop containing nucleotide triphosphate hydrolases"/>
    <property type="match status" value="1"/>
</dbReference>
<accession>A0A235BN98</accession>
<feature type="binding site" evidence="9">
    <location>
        <position position="22"/>
    </location>
    <ligand>
        <name>ATP</name>
        <dbReference type="ChEBI" id="CHEBI:30616"/>
    </ligand>
</feature>
<reference evidence="11 12" key="1">
    <citation type="submission" date="2017-07" db="EMBL/GenBank/DDBJ databases">
        <title>Recovery of genomes from metagenomes via a dereplication, aggregation, and scoring strategy.</title>
        <authorList>
            <person name="Sieber C.M."/>
            <person name="Probst A.J."/>
            <person name="Sharrar A."/>
            <person name="Thomas B.C."/>
            <person name="Hess M."/>
            <person name="Tringe S.G."/>
            <person name="Banfield J.F."/>
        </authorList>
    </citation>
    <scope>NUCLEOTIDE SEQUENCE [LARGE SCALE GENOMIC DNA]</scope>
    <source>
        <strain evidence="11">JGI_Cruoil_03_44_89</strain>
    </source>
</reference>
<dbReference type="SMART" id="SM00382">
    <property type="entry name" value="AAA"/>
    <property type="match status" value="1"/>
</dbReference>
<keyword evidence="6 9" id="KW-0238">DNA-binding</keyword>
<dbReference type="InterPro" id="IPR036390">
    <property type="entry name" value="WH_DNA-bd_sf"/>
</dbReference>
<keyword evidence="2 9" id="KW-0547">Nucleotide-binding</keyword>
<evidence type="ECO:0000313" key="12">
    <source>
        <dbReference type="Proteomes" id="UP000215215"/>
    </source>
</evidence>
<keyword evidence="3 9" id="KW-0227">DNA damage</keyword>
<dbReference type="GO" id="GO:0048476">
    <property type="term" value="C:Holliday junction resolvase complex"/>
    <property type="evidence" value="ECO:0007669"/>
    <property type="project" value="UniProtKB-UniRule"/>
</dbReference>
<dbReference type="Proteomes" id="UP000215215">
    <property type="component" value="Unassembled WGS sequence"/>
</dbReference>
<dbReference type="AlphaFoldDB" id="A0A235BN98"/>
<feature type="binding site" evidence="9">
    <location>
        <position position="68"/>
    </location>
    <ligand>
        <name>Mg(2+)</name>
        <dbReference type="ChEBI" id="CHEBI:18420"/>
    </ligand>
</feature>
<feature type="region of interest" description="Head domain (RuvB-H)" evidence="9">
    <location>
        <begin position="257"/>
        <end position="342"/>
    </location>
</feature>
<comment type="similarity">
    <text evidence="9">Belongs to the RuvB family.</text>
</comment>
<dbReference type="Pfam" id="PF05496">
    <property type="entry name" value="RuvB_N"/>
    <property type="match status" value="1"/>
</dbReference>
<feature type="binding site" evidence="9">
    <location>
        <position position="312"/>
    </location>
    <ligand>
        <name>DNA</name>
        <dbReference type="ChEBI" id="CHEBI:16991"/>
    </ligand>
</feature>
<feature type="binding site" evidence="9">
    <location>
        <begin position="130"/>
        <end position="132"/>
    </location>
    <ligand>
        <name>ATP</name>
        <dbReference type="ChEBI" id="CHEBI:30616"/>
    </ligand>
</feature>
<evidence type="ECO:0000256" key="8">
    <source>
        <dbReference type="ARBA" id="ARBA00023204"/>
    </source>
</evidence>
<feature type="domain" description="AAA+ ATPase" evidence="10">
    <location>
        <begin position="53"/>
        <end position="184"/>
    </location>
</feature>
<keyword evidence="5 9" id="KW-0067">ATP-binding</keyword>
<keyword evidence="11" id="KW-0347">Helicase</keyword>
<feature type="binding site" evidence="9">
    <location>
        <position position="67"/>
    </location>
    <ligand>
        <name>ATP</name>
        <dbReference type="ChEBI" id="CHEBI:30616"/>
    </ligand>
</feature>
<dbReference type="PANTHER" id="PTHR42848:SF1">
    <property type="entry name" value="HOLLIDAY JUNCTION BRANCH MIGRATION COMPLEX SUBUNIT RUVB"/>
    <property type="match status" value="1"/>
</dbReference>
<feature type="binding site" evidence="9">
    <location>
        <position position="183"/>
    </location>
    <ligand>
        <name>ATP</name>
        <dbReference type="ChEBI" id="CHEBI:30616"/>
    </ligand>
</feature>
<organism evidence="11 12">
    <name type="scientific">candidate division WOR-3 bacterium JGI_Cruoil_03_44_89</name>
    <dbReference type="NCBI Taxonomy" id="1973748"/>
    <lineage>
        <taxon>Bacteria</taxon>
        <taxon>Bacteria division WOR-3</taxon>
    </lineage>
</organism>
<dbReference type="SUPFAM" id="SSF46785">
    <property type="entry name" value="Winged helix' DNA-binding domain"/>
    <property type="match status" value="1"/>
</dbReference>
<keyword evidence="7 9" id="KW-0233">DNA recombination</keyword>
<dbReference type="PANTHER" id="PTHR42848">
    <property type="match status" value="1"/>
</dbReference>
<dbReference type="NCBIfam" id="NF000868">
    <property type="entry name" value="PRK00080.1"/>
    <property type="match status" value="1"/>
</dbReference>
<keyword evidence="1 9" id="KW-0963">Cytoplasm</keyword>
<dbReference type="FunFam" id="1.10.8.60:FF:000023">
    <property type="entry name" value="Holliday junction ATP-dependent DNA helicase RuvB"/>
    <property type="match status" value="1"/>
</dbReference>
<dbReference type="Gene3D" id="1.10.8.60">
    <property type="match status" value="1"/>
</dbReference>
<feature type="binding site" evidence="9">
    <location>
        <position position="64"/>
    </location>
    <ligand>
        <name>ATP</name>
        <dbReference type="ChEBI" id="CHEBI:30616"/>
    </ligand>
</feature>
<evidence type="ECO:0000259" key="10">
    <source>
        <dbReference type="SMART" id="SM00382"/>
    </source>
</evidence>
<evidence type="ECO:0000256" key="1">
    <source>
        <dbReference type="ARBA" id="ARBA00022490"/>
    </source>
</evidence>
<dbReference type="SUPFAM" id="SSF52540">
    <property type="entry name" value="P-loop containing nucleoside triphosphate hydrolases"/>
    <property type="match status" value="1"/>
</dbReference>
<dbReference type="InterPro" id="IPR041445">
    <property type="entry name" value="AAA_lid_4"/>
</dbReference>
<dbReference type="GO" id="GO:0000400">
    <property type="term" value="F:four-way junction DNA binding"/>
    <property type="evidence" value="ECO:0007669"/>
    <property type="project" value="UniProtKB-UniRule"/>
</dbReference>
<dbReference type="CDD" id="cd00009">
    <property type="entry name" value="AAA"/>
    <property type="match status" value="1"/>
</dbReference>
<gene>
    <name evidence="9" type="primary">ruvB</name>
    <name evidence="11" type="ORF">CH333_09735</name>
</gene>
<protein>
    <recommendedName>
        <fullName evidence="9">Holliday junction branch migration complex subunit RuvB</fullName>
        <ecNumber evidence="9">3.6.4.-</ecNumber>
    </recommendedName>
</protein>
<comment type="caution">
    <text evidence="11">The sequence shown here is derived from an EMBL/GenBank/DDBJ whole genome shotgun (WGS) entry which is preliminary data.</text>
</comment>
<dbReference type="GO" id="GO:0016887">
    <property type="term" value="F:ATP hydrolysis activity"/>
    <property type="evidence" value="ECO:0007669"/>
    <property type="project" value="RHEA"/>
</dbReference>
<name>A0A235BN98_UNCW3</name>
<dbReference type="InterPro" id="IPR003593">
    <property type="entry name" value="AAA+_ATPase"/>
</dbReference>
<dbReference type="Pfam" id="PF05491">
    <property type="entry name" value="WHD_RuvB"/>
    <property type="match status" value="1"/>
</dbReference>
<comment type="caution">
    <text evidence="9">Lacks conserved residue(s) required for the propagation of feature annotation.</text>
</comment>
<dbReference type="GO" id="GO:0006310">
    <property type="term" value="P:DNA recombination"/>
    <property type="evidence" value="ECO:0007669"/>
    <property type="project" value="UniProtKB-UniRule"/>
</dbReference>
<dbReference type="InterPro" id="IPR008823">
    <property type="entry name" value="RuvB_wg_C"/>
</dbReference>
<proteinExistence type="inferred from homology"/>
<dbReference type="HAMAP" id="MF_00016">
    <property type="entry name" value="DNA_HJ_migration_RuvB"/>
    <property type="match status" value="1"/>
</dbReference>
<feature type="binding site" evidence="9">
    <location>
        <position position="220"/>
    </location>
    <ligand>
        <name>ATP</name>
        <dbReference type="ChEBI" id="CHEBI:30616"/>
    </ligand>
</feature>
<feature type="region of interest" description="Small ATPAse domain (RuvB-S)" evidence="9">
    <location>
        <begin position="184"/>
        <end position="254"/>
    </location>
</feature>
<dbReference type="GO" id="GO:0005524">
    <property type="term" value="F:ATP binding"/>
    <property type="evidence" value="ECO:0007669"/>
    <property type="project" value="UniProtKB-UniRule"/>
</dbReference>
<feature type="binding site" evidence="9">
    <location>
        <position position="23"/>
    </location>
    <ligand>
        <name>ATP</name>
        <dbReference type="ChEBI" id="CHEBI:30616"/>
    </ligand>
</feature>
<feature type="region of interest" description="Large ATPase domain (RuvB-L)" evidence="9">
    <location>
        <begin position="3"/>
        <end position="183"/>
    </location>
</feature>
<evidence type="ECO:0000313" key="11">
    <source>
        <dbReference type="EMBL" id="OYD13808.1"/>
    </source>
</evidence>
<feature type="binding site" evidence="9">
    <location>
        <position position="68"/>
    </location>
    <ligand>
        <name>ATP</name>
        <dbReference type="ChEBI" id="CHEBI:30616"/>
    </ligand>
</feature>
<dbReference type="GO" id="GO:0006281">
    <property type="term" value="P:DNA repair"/>
    <property type="evidence" value="ECO:0007669"/>
    <property type="project" value="UniProtKB-UniRule"/>
</dbReference>
<keyword evidence="4 9" id="KW-0378">Hydrolase</keyword>
<evidence type="ECO:0000256" key="5">
    <source>
        <dbReference type="ARBA" id="ARBA00022840"/>
    </source>
</evidence>
<feature type="binding site" evidence="9">
    <location>
        <position position="317"/>
    </location>
    <ligand>
        <name>DNA</name>
        <dbReference type="ChEBI" id="CHEBI:16991"/>
    </ligand>
</feature>
<feature type="binding site" evidence="9">
    <location>
        <position position="173"/>
    </location>
    <ligand>
        <name>ATP</name>
        <dbReference type="ChEBI" id="CHEBI:30616"/>
    </ligand>
</feature>
<dbReference type="GO" id="GO:0009378">
    <property type="term" value="F:four-way junction helicase activity"/>
    <property type="evidence" value="ECO:0007669"/>
    <property type="project" value="InterPro"/>
</dbReference>
<comment type="function">
    <text evidence="9">The RuvA-RuvB-RuvC complex processes Holliday junction (HJ) DNA during genetic recombination and DNA repair, while the RuvA-RuvB complex plays an important role in the rescue of blocked DNA replication forks via replication fork reversal (RFR). RuvA specifically binds to HJ cruciform DNA, conferring on it an open structure. The RuvB hexamer acts as an ATP-dependent pump, pulling dsDNA into and through the RuvAB complex. RuvB forms 2 homohexamers on either side of HJ DNA bound by 1 or 2 RuvA tetramers; 4 subunits per hexamer contact DNA at a time. Coordinated motions by a converter formed by DNA-disengaged RuvB subunits stimulates ATP hydrolysis and nucleotide exchange. Immobilization of the converter enables RuvB to convert the ATP-contained energy into a lever motion, pulling 2 nucleotides of DNA out of the RuvA tetramer per ATP hydrolyzed, thus driving DNA branch migration. The RuvB motors rotate together with the DNA substrate, which together with the progressing nucleotide cycle form the mechanistic basis for DNA recombination by continuous HJ branch migration. Branch migration allows RuvC to scan DNA until it finds its consensus sequence, where it cleaves and resolves cruciform DNA.</text>
</comment>
<evidence type="ECO:0000256" key="4">
    <source>
        <dbReference type="ARBA" id="ARBA00022801"/>
    </source>
</evidence>
<dbReference type="Pfam" id="PF17864">
    <property type="entry name" value="AAA_lid_4"/>
    <property type="match status" value="1"/>
</dbReference>
<feature type="binding site" evidence="9">
    <location>
        <position position="69"/>
    </location>
    <ligand>
        <name>ATP</name>
        <dbReference type="ChEBI" id="CHEBI:30616"/>
    </ligand>
</feature>
<keyword evidence="8 9" id="KW-0234">DNA repair</keyword>
<evidence type="ECO:0000256" key="9">
    <source>
        <dbReference type="HAMAP-Rule" id="MF_00016"/>
    </source>
</evidence>
<evidence type="ECO:0000256" key="7">
    <source>
        <dbReference type="ARBA" id="ARBA00023172"/>
    </source>
</evidence>